<dbReference type="Gene3D" id="3.30.565.10">
    <property type="entry name" value="Histidine kinase-like ATPase, C-terminal domain"/>
    <property type="match status" value="1"/>
</dbReference>
<keyword evidence="7 15" id="KW-0418">Kinase</keyword>
<evidence type="ECO:0000256" key="6">
    <source>
        <dbReference type="ARBA" id="ARBA00022692"/>
    </source>
</evidence>
<dbReference type="CDD" id="cd00082">
    <property type="entry name" value="HisKA"/>
    <property type="match status" value="1"/>
</dbReference>
<evidence type="ECO:0000256" key="11">
    <source>
        <dbReference type="SAM" id="MobiDB-lite"/>
    </source>
</evidence>
<dbReference type="InterPro" id="IPR050428">
    <property type="entry name" value="TCS_sensor_his_kinase"/>
</dbReference>
<feature type="compositionally biased region" description="Polar residues" evidence="11">
    <location>
        <begin position="32"/>
        <end position="43"/>
    </location>
</feature>
<dbReference type="InterPro" id="IPR003661">
    <property type="entry name" value="HisK_dim/P_dom"/>
</dbReference>
<organism evidence="15 16">
    <name type="scientific">Fodinicola feengrottensis</name>
    <dbReference type="NCBI Taxonomy" id="435914"/>
    <lineage>
        <taxon>Bacteria</taxon>
        <taxon>Bacillati</taxon>
        <taxon>Actinomycetota</taxon>
        <taxon>Actinomycetes</taxon>
        <taxon>Mycobacteriales</taxon>
        <taxon>Fodinicola</taxon>
    </lineage>
</organism>
<evidence type="ECO:0000313" key="16">
    <source>
        <dbReference type="Proteomes" id="UP001500618"/>
    </source>
</evidence>
<dbReference type="Pfam" id="PF00672">
    <property type="entry name" value="HAMP"/>
    <property type="match status" value="1"/>
</dbReference>
<sequence>MKWPPAPSGPGSWWLPSPGVVTSGRYKEAGQRQVNGRQENGSQEAKGGQRMRQQVRLAAVLAALIAVAVFAVPLGAAVYRLFVDEERGELARIAGTSVAAVAADPAFRRDEVSLGGLRLPPVEGDITVAVYRRDSRLLAGPPSAVAGGLLPVAAAGQTAEVETAGQVAIAMPVPGAGRTAAIVVVTSSKHDAVTRTGWTWAAMACLALLALGTASLVAGRRASRISAPLGRLAGSARALGDGDFSVRSAGSGIVEIDTVAAALNSTAERLGDLLRRERSFSANASHQLRTPVTGLRLLLELAQSDPDPATVVRAIGVVDQLERTIDDLLAMARSGAPRVLLDIDALLKEVRDAGIGPLSAAGRGLRIERDPELPAATGTLGAVRQAVAVLVDNATVHGAGTIVVRARDAGGAVAIDVQDQGSGLEQDAFDSFGDGLRLARDLVEADGGRLALTRSGPQPIFTLLLPA</sequence>
<dbReference type="PRINTS" id="PR00344">
    <property type="entry name" value="BCTRLSENSOR"/>
</dbReference>
<dbReference type="SMART" id="SM00388">
    <property type="entry name" value="HisKA"/>
    <property type="match status" value="1"/>
</dbReference>
<keyword evidence="5" id="KW-0808">Transferase</keyword>
<keyword evidence="10 12" id="KW-0472">Membrane</keyword>
<dbReference type="SUPFAM" id="SSF55874">
    <property type="entry name" value="ATPase domain of HSP90 chaperone/DNA topoisomerase II/histidine kinase"/>
    <property type="match status" value="1"/>
</dbReference>
<dbReference type="SUPFAM" id="SSF47384">
    <property type="entry name" value="Homodimeric domain of signal transducing histidine kinase"/>
    <property type="match status" value="1"/>
</dbReference>
<evidence type="ECO:0000256" key="9">
    <source>
        <dbReference type="ARBA" id="ARBA00023012"/>
    </source>
</evidence>
<dbReference type="InterPro" id="IPR036890">
    <property type="entry name" value="HATPase_C_sf"/>
</dbReference>
<dbReference type="InterPro" id="IPR036097">
    <property type="entry name" value="HisK_dim/P_sf"/>
</dbReference>
<evidence type="ECO:0000256" key="7">
    <source>
        <dbReference type="ARBA" id="ARBA00022777"/>
    </source>
</evidence>
<dbReference type="Proteomes" id="UP001500618">
    <property type="component" value="Unassembled WGS sequence"/>
</dbReference>
<feature type="domain" description="HAMP" evidence="14">
    <location>
        <begin position="223"/>
        <end position="275"/>
    </location>
</feature>
<evidence type="ECO:0000256" key="8">
    <source>
        <dbReference type="ARBA" id="ARBA00022989"/>
    </source>
</evidence>
<keyword evidence="9" id="KW-0902">Two-component regulatory system</keyword>
<accession>A0ABN2IY08</accession>
<comment type="catalytic activity">
    <reaction evidence="1">
        <text>ATP + protein L-histidine = ADP + protein N-phospho-L-histidine.</text>
        <dbReference type="EC" id="2.7.13.3"/>
    </reaction>
</comment>
<feature type="region of interest" description="Disordered" evidence="11">
    <location>
        <begin position="28"/>
        <end position="49"/>
    </location>
</feature>
<evidence type="ECO:0000259" key="13">
    <source>
        <dbReference type="PROSITE" id="PS50109"/>
    </source>
</evidence>
<name>A0ABN2IY08_9ACTN</name>
<feature type="transmembrane region" description="Helical" evidence="12">
    <location>
        <begin position="57"/>
        <end position="82"/>
    </location>
</feature>
<dbReference type="Gene3D" id="1.10.287.130">
    <property type="match status" value="1"/>
</dbReference>
<feature type="transmembrane region" description="Helical" evidence="12">
    <location>
        <begin position="198"/>
        <end position="218"/>
    </location>
</feature>
<evidence type="ECO:0000313" key="15">
    <source>
        <dbReference type="EMBL" id="GAA1713452.1"/>
    </source>
</evidence>
<dbReference type="GO" id="GO:0016301">
    <property type="term" value="F:kinase activity"/>
    <property type="evidence" value="ECO:0007669"/>
    <property type="project" value="UniProtKB-KW"/>
</dbReference>
<comment type="caution">
    <text evidence="15">The sequence shown here is derived from an EMBL/GenBank/DDBJ whole genome shotgun (WGS) entry which is preliminary data.</text>
</comment>
<comment type="subcellular location">
    <subcellularLocation>
        <location evidence="2">Cell membrane</location>
    </subcellularLocation>
</comment>
<dbReference type="InterPro" id="IPR005467">
    <property type="entry name" value="His_kinase_dom"/>
</dbReference>
<proteinExistence type="predicted"/>
<dbReference type="CDD" id="cd06225">
    <property type="entry name" value="HAMP"/>
    <property type="match status" value="1"/>
</dbReference>
<dbReference type="SMART" id="SM00304">
    <property type="entry name" value="HAMP"/>
    <property type="match status" value="1"/>
</dbReference>
<evidence type="ECO:0000259" key="14">
    <source>
        <dbReference type="PROSITE" id="PS50885"/>
    </source>
</evidence>
<keyword evidence="8 12" id="KW-1133">Transmembrane helix</keyword>
<evidence type="ECO:0000256" key="5">
    <source>
        <dbReference type="ARBA" id="ARBA00022679"/>
    </source>
</evidence>
<keyword evidence="4" id="KW-0597">Phosphoprotein</keyword>
<protein>
    <recommendedName>
        <fullName evidence="3">histidine kinase</fullName>
        <ecNumber evidence="3">2.7.13.3</ecNumber>
    </recommendedName>
</protein>
<feature type="domain" description="Histidine kinase" evidence="13">
    <location>
        <begin position="283"/>
        <end position="467"/>
    </location>
</feature>
<dbReference type="InterPro" id="IPR003594">
    <property type="entry name" value="HATPase_dom"/>
</dbReference>
<dbReference type="Pfam" id="PF02518">
    <property type="entry name" value="HATPase_c"/>
    <property type="match status" value="1"/>
</dbReference>
<reference evidence="15 16" key="1">
    <citation type="journal article" date="2019" name="Int. J. Syst. Evol. Microbiol.">
        <title>The Global Catalogue of Microorganisms (GCM) 10K type strain sequencing project: providing services to taxonomists for standard genome sequencing and annotation.</title>
        <authorList>
            <consortium name="The Broad Institute Genomics Platform"/>
            <consortium name="The Broad Institute Genome Sequencing Center for Infectious Disease"/>
            <person name="Wu L."/>
            <person name="Ma J."/>
        </authorList>
    </citation>
    <scope>NUCLEOTIDE SEQUENCE [LARGE SCALE GENOMIC DNA]</scope>
    <source>
        <strain evidence="15 16">JCM 14718</strain>
    </source>
</reference>
<dbReference type="PANTHER" id="PTHR45436:SF5">
    <property type="entry name" value="SENSOR HISTIDINE KINASE TRCS"/>
    <property type="match status" value="1"/>
</dbReference>
<keyword evidence="6 12" id="KW-0812">Transmembrane</keyword>
<dbReference type="EC" id="2.7.13.3" evidence="3"/>
<evidence type="ECO:0000256" key="4">
    <source>
        <dbReference type="ARBA" id="ARBA00022553"/>
    </source>
</evidence>
<dbReference type="Pfam" id="PF00512">
    <property type="entry name" value="HisKA"/>
    <property type="match status" value="1"/>
</dbReference>
<evidence type="ECO:0000256" key="1">
    <source>
        <dbReference type="ARBA" id="ARBA00000085"/>
    </source>
</evidence>
<dbReference type="PROSITE" id="PS50885">
    <property type="entry name" value="HAMP"/>
    <property type="match status" value="1"/>
</dbReference>
<dbReference type="PANTHER" id="PTHR45436">
    <property type="entry name" value="SENSOR HISTIDINE KINASE YKOH"/>
    <property type="match status" value="1"/>
</dbReference>
<evidence type="ECO:0000256" key="10">
    <source>
        <dbReference type="ARBA" id="ARBA00023136"/>
    </source>
</evidence>
<gene>
    <name evidence="15" type="ORF">GCM10009765_73210</name>
</gene>
<dbReference type="PROSITE" id="PS50109">
    <property type="entry name" value="HIS_KIN"/>
    <property type="match status" value="1"/>
</dbReference>
<dbReference type="InterPro" id="IPR004358">
    <property type="entry name" value="Sig_transdc_His_kin-like_C"/>
</dbReference>
<dbReference type="EMBL" id="BAAANY010000038">
    <property type="protein sequence ID" value="GAA1713452.1"/>
    <property type="molecule type" value="Genomic_DNA"/>
</dbReference>
<keyword evidence="16" id="KW-1185">Reference proteome</keyword>
<dbReference type="InterPro" id="IPR003660">
    <property type="entry name" value="HAMP_dom"/>
</dbReference>
<evidence type="ECO:0000256" key="2">
    <source>
        <dbReference type="ARBA" id="ARBA00004236"/>
    </source>
</evidence>
<evidence type="ECO:0000256" key="3">
    <source>
        <dbReference type="ARBA" id="ARBA00012438"/>
    </source>
</evidence>
<evidence type="ECO:0000256" key="12">
    <source>
        <dbReference type="SAM" id="Phobius"/>
    </source>
</evidence>